<feature type="compositionally biased region" description="Pro residues" evidence="1">
    <location>
        <begin position="137"/>
        <end position="147"/>
    </location>
</feature>
<feature type="compositionally biased region" description="Basic and acidic residues" evidence="1">
    <location>
        <begin position="1"/>
        <end position="20"/>
    </location>
</feature>
<feature type="region of interest" description="Disordered" evidence="1">
    <location>
        <begin position="1"/>
        <end position="38"/>
    </location>
</feature>
<sequence length="502" mass="56847">MFRASDHPRDPQGRFRDKPRLPGVGMPGARDGGLPDGLDERLSDLGFQQTLAQGVYGGVMEPVDAVEAVDTLTDEYPDVDFDWYDMEAMNDGDWDWGDAIPGDEHSYSLIPSSLGGDLDWDLDWGDAIPGDGIIEPTPTPEPTPAPETEPASTPKPKRKTTPKPTPHATPGTTPGLEEYHTLPPTDLSHLDHLTVNPGFDKQAEFELADFMRHNKREPTDLELDRWMEFDEFYTEEQWRHAMLHRWKHTPIDVEQRAHNPYGYNCPMVAAAAELRCRGYDVTAAPSSANNISQNPCVIAANWRDKNGRVRQFTEAASRWSMEHTLESYPVGARFFIMGRQKNSGHIWIAQVEDDGHGGKRLHEYEFQESSRRDVYESKLREARRIRPGYVPRPSKPDANDPLQHIMSGEHGLQWMRVDDLQPTDRLLNGPNPRLSEWSRTPWVVGKGQEDPHIDRHPPTSRSKRVKAAQDSDRFVMMETVAEEYTAGEPTPLPDGKEGKHGW</sequence>
<name>A0A261EPU3_9BIFI</name>
<feature type="compositionally biased region" description="Basic and acidic residues" evidence="1">
    <location>
        <begin position="447"/>
        <end position="457"/>
    </location>
</feature>
<dbReference type="OrthoDB" id="9801223at2"/>
<comment type="caution">
    <text evidence="2">The sequence shown here is derived from an EMBL/GenBank/DDBJ whole genome shotgun (WGS) entry which is preliminary data.</text>
</comment>
<protein>
    <submittedName>
        <fullName evidence="2">Phage protein</fullName>
    </submittedName>
</protein>
<feature type="region of interest" description="Disordered" evidence="1">
    <location>
        <begin position="446"/>
        <end position="469"/>
    </location>
</feature>
<feature type="region of interest" description="Disordered" evidence="1">
    <location>
        <begin position="121"/>
        <end position="187"/>
    </location>
</feature>
<accession>A0A261EPU3</accession>
<keyword evidence="3" id="KW-1185">Reference proteome</keyword>
<reference evidence="2 3" key="1">
    <citation type="journal article" date="2017" name="BMC Genomics">
        <title>Comparative genomic and phylogenomic analyses of the Bifidobacteriaceae family.</title>
        <authorList>
            <person name="Lugli G.A."/>
            <person name="Milani C."/>
            <person name="Turroni F."/>
            <person name="Duranti S."/>
            <person name="Mancabelli L."/>
            <person name="Mangifesta M."/>
            <person name="Ferrario C."/>
            <person name="Modesto M."/>
            <person name="Mattarelli P."/>
            <person name="Jiri K."/>
            <person name="van Sinderen D."/>
            <person name="Ventura M."/>
        </authorList>
    </citation>
    <scope>NUCLEOTIDE SEQUENCE [LARGE SCALE GENOMIC DNA]</scope>
    <source>
        <strain evidence="2 3">DSM 24744</strain>
    </source>
</reference>
<dbReference type="EMBL" id="MWWQ01000019">
    <property type="protein sequence ID" value="OZG48871.1"/>
    <property type="molecule type" value="Genomic_DNA"/>
</dbReference>
<evidence type="ECO:0000256" key="1">
    <source>
        <dbReference type="SAM" id="MobiDB-lite"/>
    </source>
</evidence>
<dbReference type="Proteomes" id="UP000216454">
    <property type="component" value="Unassembled WGS sequence"/>
</dbReference>
<gene>
    <name evidence="2" type="ORF">PSSU_1695</name>
</gene>
<proteinExistence type="predicted"/>
<evidence type="ECO:0000313" key="3">
    <source>
        <dbReference type="Proteomes" id="UP000216454"/>
    </source>
</evidence>
<evidence type="ECO:0000313" key="2">
    <source>
        <dbReference type="EMBL" id="OZG48871.1"/>
    </source>
</evidence>
<organism evidence="2 3">
    <name type="scientific">Pseudoscardovia suis</name>
    <dbReference type="NCBI Taxonomy" id="987063"/>
    <lineage>
        <taxon>Bacteria</taxon>
        <taxon>Bacillati</taxon>
        <taxon>Actinomycetota</taxon>
        <taxon>Actinomycetes</taxon>
        <taxon>Bifidobacteriales</taxon>
        <taxon>Bifidobacteriaceae</taxon>
        <taxon>Pseudoscardovia</taxon>
    </lineage>
</organism>
<dbReference type="RefSeq" id="WP_094692000.1">
    <property type="nucleotide sequence ID" value="NZ_MWWQ01000019.1"/>
</dbReference>
<dbReference type="AlphaFoldDB" id="A0A261EPU3"/>